<dbReference type="InterPro" id="IPR001128">
    <property type="entry name" value="Cyt_P450"/>
</dbReference>
<evidence type="ECO:0000256" key="2">
    <source>
        <dbReference type="ARBA" id="ARBA00004174"/>
    </source>
</evidence>
<dbReference type="InterPro" id="IPR050476">
    <property type="entry name" value="Insect_CytP450_Detox"/>
</dbReference>
<dbReference type="GO" id="GO:0016705">
    <property type="term" value="F:oxidoreductase activity, acting on paired donors, with incorporation or reduction of molecular oxygen"/>
    <property type="evidence" value="ECO:0007669"/>
    <property type="project" value="InterPro"/>
</dbReference>
<sequence length="527" mass="59862">MSWGLFGAVGHLCDSWFNLWVTLWAVVIGMLIPLTIRGLKLRRQRMTILQRNGIPSLEPNLLTGNMREYDSVPNVLFDSGLIRSLGSVCGYYVGAKPVILIQDKGIIELMQTKLKKNFLDRPRRVPGGINPCPKRKLMLGNLPVEDWQKMRKILAPAFSSHNLSAMLESIASRVDIFMRLIHDKCSDEIDFYPLFQYLALDIIGRTAFGVDSNIQTCKNDKLLEAVKAEFSKSTNGYLLRLYLCLPEFTPFLKPLREKWQSLLNVLGKVTSSALWEEGRRAVIERRNAPVDPNRVYNDLLHHLMHSTHDLPDDSIVANTVLIFEAAYETTSSCLAFMVHLLAHNPRYQKKIRKEIRKCEKFHELNSYAGVQSLRFLEACVYEALRLYPTQTTFIGRSAEVDIDCSVMGTKIVIPKGVHVQAALYQIHRSDEYWKRPNKFLPKRFLGEDKDKLKTSVYQAFGHGPRECIGKGFALMVLKCILASLLSKYKLVPSERTEKLGEISIIYKTATMTPSKGSHARAVRLGSA</sequence>
<gene>
    <name evidence="14" type="ORF">AFUS01_LOCUS7599</name>
</gene>
<dbReference type="AlphaFoldDB" id="A0A8J2JNY5"/>
<dbReference type="GO" id="GO:0005789">
    <property type="term" value="C:endoplasmic reticulum membrane"/>
    <property type="evidence" value="ECO:0007669"/>
    <property type="project" value="UniProtKB-SubCell"/>
</dbReference>
<evidence type="ECO:0000256" key="5">
    <source>
        <dbReference type="ARBA" id="ARBA00022617"/>
    </source>
</evidence>
<protein>
    <recommendedName>
        <fullName evidence="16">Cytochrome P450</fullName>
    </recommendedName>
</protein>
<reference evidence="14" key="1">
    <citation type="submission" date="2021-06" db="EMBL/GenBank/DDBJ databases">
        <authorList>
            <person name="Hodson N. C."/>
            <person name="Mongue J. A."/>
            <person name="Jaron S. K."/>
        </authorList>
    </citation>
    <scope>NUCLEOTIDE SEQUENCE</scope>
</reference>
<evidence type="ECO:0000256" key="11">
    <source>
        <dbReference type="ARBA" id="ARBA00023136"/>
    </source>
</evidence>
<keyword evidence="13" id="KW-0812">Transmembrane</keyword>
<comment type="subcellular location">
    <subcellularLocation>
        <location evidence="3">Endoplasmic reticulum membrane</location>
        <topology evidence="3">Peripheral membrane protein</topology>
    </subcellularLocation>
    <subcellularLocation>
        <location evidence="2">Microsome membrane</location>
        <topology evidence="2">Peripheral membrane protein</topology>
    </subcellularLocation>
</comment>
<evidence type="ECO:0000313" key="15">
    <source>
        <dbReference type="Proteomes" id="UP000708208"/>
    </source>
</evidence>
<evidence type="ECO:0000256" key="9">
    <source>
        <dbReference type="ARBA" id="ARBA00023004"/>
    </source>
</evidence>
<keyword evidence="10 12" id="KW-0503">Monooxygenase</keyword>
<keyword evidence="6 12" id="KW-0479">Metal-binding</keyword>
<evidence type="ECO:0000313" key="14">
    <source>
        <dbReference type="EMBL" id="CAG7718184.1"/>
    </source>
</evidence>
<dbReference type="OrthoDB" id="8251073at2759"/>
<proteinExistence type="inferred from homology"/>
<evidence type="ECO:0000256" key="4">
    <source>
        <dbReference type="ARBA" id="ARBA00010617"/>
    </source>
</evidence>
<accession>A0A8J2JNY5</accession>
<dbReference type="FunFam" id="1.10.630.10:FF:000182">
    <property type="entry name" value="Cytochrome P450 3A4"/>
    <property type="match status" value="1"/>
</dbReference>
<dbReference type="GO" id="GO:0004497">
    <property type="term" value="F:monooxygenase activity"/>
    <property type="evidence" value="ECO:0007669"/>
    <property type="project" value="UniProtKB-KW"/>
</dbReference>
<keyword evidence="7" id="KW-0492">Microsome</keyword>
<dbReference type="GO" id="GO:0005506">
    <property type="term" value="F:iron ion binding"/>
    <property type="evidence" value="ECO:0007669"/>
    <property type="project" value="InterPro"/>
</dbReference>
<name>A0A8J2JNY5_9HEXA</name>
<dbReference type="GO" id="GO:0020037">
    <property type="term" value="F:heme binding"/>
    <property type="evidence" value="ECO:0007669"/>
    <property type="project" value="InterPro"/>
</dbReference>
<keyword evidence="9 12" id="KW-0408">Iron</keyword>
<keyword evidence="13" id="KW-1133">Transmembrane helix</keyword>
<keyword evidence="8 12" id="KW-0560">Oxidoreductase</keyword>
<dbReference type="EMBL" id="CAJVCH010051490">
    <property type="protein sequence ID" value="CAG7718184.1"/>
    <property type="molecule type" value="Genomic_DNA"/>
</dbReference>
<evidence type="ECO:0000256" key="3">
    <source>
        <dbReference type="ARBA" id="ARBA00004406"/>
    </source>
</evidence>
<evidence type="ECO:0000256" key="8">
    <source>
        <dbReference type="ARBA" id="ARBA00023002"/>
    </source>
</evidence>
<comment type="caution">
    <text evidence="14">The sequence shown here is derived from an EMBL/GenBank/DDBJ whole genome shotgun (WGS) entry which is preliminary data.</text>
</comment>
<evidence type="ECO:0000256" key="10">
    <source>
        <dbReference type="ARBA" id="ARBA00023033"/>
    </source>
</evidence>
<keyword evidence="15" id="KW-1185">Reference proteome</keyword>
<dbReference type="PANTHER" id="PTHR24292">
    <property type="entry name" value="CYTOCHROME P450"/>
    <property type="match status" value="1"/>
</dbReference>
<evidence type="ECO:0000256" key="13">
    <source>
        <dbReference type="SAM" id="Phobius"/>
    </source>
</evidence>
<evidence type="ECO:0000256" key="12">
    <source>
        <dbReference type="RuleBase" id="RU000461"/>
    </source>
</evidence>
<evidence type="ECO:0000256" key="7">
    <source>
        <dbReference type="ARBA" id="ARBA00022848"/>
    </source>
</evidence>
<organism evidence="14 15">
    <name type="scientific">Allacma fusca</name>
    <dbReference type="NCBI Taxonomy" id="39272"/>
    <lineage>
        <taxon>Eukaryota</taxon>
        <taxon>Metazoa</taxon>
        <taxon>Ecdysozoa</taxon>
        <taxon>Arthropoda</taxon>
        <taxon>Hexapoda</taxon>
        <taxon>Collembola</taxon>
        <taxon>Symphypleona</taxon>
        <taxon>Sminthuridae</taxon>
        <taxon>Allacma</taxon>
    </lineage>
</organism>
<dbReference type="InterPro" id="IPR017972">
    <property type="entry name" value="Cyt_P450_CS"/>
</dbReference>
<keyword evidence="5 12" id="KW-0349">Heme</keyword>
<dbReference type="Pfam" id="PF00067">
    <property type="entry name" value="p450"/>
    <property type="match status" value="1"/>
</dbReference>
<feature type="transmembrane region" description="Helical" evidence="13">
    <location>
        <begin position="16"/>
        <end position="36"/>
    </location>
</feature>
<keyword evidence="11 13" id="KW-0472">Membrane</keyword>
<dbReference type="PANTHER" id="PTHR24292:SF102">
    <property type="entry name" value="CYTOCHROME P450 FAMILY-RELATED"/>
    <property type="match status" value="1"/>
</dbReference>
<dbReference type="Proteomes" id="UP000708208">
    <property type="component" value="Unassembled WGS sequence"/>
</dbReference>
<comment type="cofactor">
    <cofactor evidence="1">
        <name>heme</name>
        <dbReference type="ChEBI" id="CHEBI:30413"/>
    </cofactor>
</comment>
<evidence type="ECO:0000256" key="6">
    <source>
        <dbReference type="ARBA" id="ARBA00022723"/>
    </source>
</evidence>
<evidence type="ECO:0008006" key="16">
    <source>
        <dbReference type="Google" id="ProtNLM"/>
    </source>
</evidence>
<dbReference type="PROSITE" id="PS00086">
    <property type="entry name" value="CYTOCHROME_P450"/>
    <property type="match status" value="1"/>
</dbReference>
<evidence type="ECO:0000256" key="1">
    <source>
        <dbReference type="ARBA" id="ARBA00001971"/>
    </source>
</evidence>
<comment type="similarity">
    <text evidence="4 12">Belongs to the cytochrome P450 family.</text>
</comment>
<keyword evidence="7" id="KW-0256">Endoplasmic reticulum</keyword>